<feature type="region of interest" description="Disordered" evidence="9">
    <location>
        <begin position="411"/>
        <end position="444"/>
    </location>
</feature>
<evidence type="ECO:0000256" key="4">
    <source>
        <dbReference type="ARBA" id="ARBA00022574"/>
    </source>
</evidence>
<keyword evidence="6 8" id="KW-0810">Translation regulation</keyword>
<sequence>MATPVFAYRDNTGISVQAGPPSYASIPIEADLGGAPRSILYSPLGKYLVLLFADRLVLSAVTPEAVTVVQELPIANILEIEFSPRETSPTDPTAPAHRNVTIWHIETGMDALSFTQKQPADWNVKWVEDESYCGRLVGNEVQFYESKNFSKGISDRLKMETIKSFSMSPGRRPVVAVFIPEKNGCPGSVKLYDVTNLKQPLSEKSFFRADTVNFHWNSLGTNVLVFTHTDVDITGKSYYGETSLYYLSITGNFDCKVTLDKAGPVHDVCWTPDSKEFVVIYGTMPSKATLFDHRANPMYEFGNAPRNQAKFSPHGRFLFIAGFGNLSGDMDIWDRRSFKKIATVNASNSSSCEWSPDGKHIMTSILYKRLKVDNGIKIWHYTGALVHQIQVKEMYQTVWMPASRDLWPDRAALSPPPKSLATPALPASEGKYRPPGARNAQSTTSFYDRDAIDKGTIPGGRAAIVHGAKPATAAKLRKKQNGKNGANATSPTSTEPVPAVPAPITVGMIPGSNLEVEKKIRTLSKKLKQIDDLKMKQAAGDALELTQIQKISSEESVKAEIAKLTLSIA</sequence>
<evidence type="ECO:0000256" key="6">
    <source>
        <dbReference type="ARBA" id="ARBA00022845"/>
    </source>
</evidence>
<evidence type="ECO:0000256" key="3">
    <source>
        <dbReference type="ARBA" id="ARBA00022540"/>
    </source>
</evidence>
<evidence type="ECO:0000259" key="10">
    <source>
        <dbReference type="Pfam" id="PF08662"/>
    </source>
</evidence>
<evidence type="ECO:0000313" key="11">
    <source>
        <dbReference type="EMBL" id="KAH6601029.1"/>
    </source>
</evidence>
<keyword evidence="4" id="KW-0853">WD repeat</keyword>
<reference evidence="11 12" key="1">
    <citation type="submission" date="2021-02" db="EMBL/GenBank/DDBJ databases">
        <title>Variation within the Batrachochytrium salamandrivorans European outbreak.</title>
        <authorList>
            <person name="Kelly M."/>
            <person name="Pasmans F."/>
            <person name="Shea T.P."/>
            <person name="Munoz J.F."/>
            <person name="Carranza S."/>
            <person name="Cuomo C.A."/>
            <person name="Martel A."/>
        </authorList>
    </citation>
    <scope>NUCLEOTIDE SEQUENCE [LARGE SCALE GENOMIC DNA]</scope>
    <source>
        <strain evidence="11 12">AMFP18/2</strain>
    </source>
</reference>
<keyword evidence="3 8" id="KW-0396">Initiation factor</keyword>
<evidence type="ECO:0000256" key="2">
    <source>
        <dbReference type="ARBA" id="ARBA00013819"/>
    </source>
</evidence>
<organism evidence="11 12">
    <name type="scientific">Batrachochytrium salamandrivorans</name>
    <dbReference type="NCBI Taxonomy" id="1357716"/>
    <lineage>
        <taxon>Eukaryota</taxon>
        <taxon>Fungi</taxon>
        <taxon>Fungi incertae sedis</taxon>
        <taxon>Chytridiomycota</taxon>
        <taxon>Chytridiomycota incertae sedis</taxon>
        <taxon>Chytridiomycetes</taxon>
        <taxon>Rhizophydiales</taxon>
        <taxon>Rhizophydiales incertae sedis</taxon>
        <taxon>Batrachochytrium</taxon>
    </lineage>
</organism>
<dbReference type="Pfam" id="PF08662">
    <property type="entry name" value="eIF2A"/>
    <property type="match status" value="1"/>
</dbReference>
<dbReference type="PANTHER" id="PTHR13227:SF0">
    <property type="entry name" value="EUKARYOTIC TRANSLATION INITIATION FACTOR 2A"/>
    <property type="match status" value="1"/>
</dbReference>
<keyword evidence="12" id="KW-1185">Reference proteome</keyword>
<feature type="domain" description="Translation initiation factor beta propellor-like" evidence="10">
    <location>
        <begin position="204"/>
        <end position="396"/>
    </location>
</feature>
<feature type="compositionally biased region" description="Polar residues" evidence="9">
    <location>
        <begin position="482"/>
        <end position="495"/>
    </location>
</feature>
<gene>
    <name evidence="11" type="ORF">BASA50_001924</name>
</gene>
<dbReference type="Gene3D" id="2.130.10.10">
    <property type="entry name" value="YVTN repeat-like/Quinoprotein amine dehydrogenase"/>
    <property type="match status" value="1"/>
</dbReference>
<dbReference type="PIRSF" id="PIRSF017222">
    <property type="entry name" value="eIF2A"/>
    <property type="match status" value="1"/>
</dbReference>
<comment type="similarity">
    <text evidence="1 8">Belongs to the WD repeat EIF2A family.</text>
</comment>
<evidence type="ECO:0000313" key="12">
    <source>
        <dbReference type="Proteomes" id="UP001648503"/>
    </source>
</evidence>
<dbReference type="InterPro" id="IPR015943">
    <property type="entry name" value="WD40/YVTN_repeat-like_dom_sf"/>
</dbReference>
<dbReference type="InterPro" id="IPR011387">
    <property type="entry name" value="TIF2A"/>
</dbReference>
<protein>
    <recommendedName>
        <fullName evidence="2 8">Eukaryotic translation initiation factor 2A</fullName>
        <shortName evidence="8">eIF-2A</shortName>
    </recommendedName>
</protein>
<dbReference type="PANTHER" id="PTHR13227">
    <property type="entry name" value="EUKARYOTIC TRANSLATION INITIATION FACTOR 2A"/>
    <property type="match status" value="1"/>
</dbReference>
<evidence type="ECO:0000256" key="1">
    <source>
        <dbReference type="ARBA" id="ARBA00009573"/>
    </source>
</evidence>
<keyword evidence="7 8" id="KW-0648">Protein biosynthesis</keyword>
<name>A0ABQ8FMV4_9FUNG</name>
<accession>A0ABQ8FMV4</accession>
<dbReference type="EMBL" id="JAFCIX010000022">
    <property type="protein sequence ID" value="KAH6601029.1"/>
    <property type="molecule type" value="Genomic_DNA"/>
</dbReference>
<proteinExistence type="inferred from homology"/>
<evidence type="ECO:0000256" key="5">
    <source>
        <dbReference type="ARBA" id="ARBA00022737"/>
    </source>
</evidence>
<comment type="caution">
    <text evidence="11">The sequence shown here is derived from an EMBL/GenBank/DDBJ whole genome shotgun (WGS) entry which is preliminary data.</text>
</comment>
<dbReference type="InterPro" id="IPR013979">
    <property type="entry name" value="TIF_beta_prop-like"/>
</dbReference>
<evidence type="ECO:0000256" key="7">
    <source>
        <dbReference type="ARBA" id="ARBA00022917"/>
    </source>
</evidence>
<feature type="region of interest" description="Disordered" evidence="9">
    <location>
        <begin position="475"/>
        <end position="501"/>
    </location>
</feature>
<comment type="function">
    <text evidence="8">Functions in the early steps of protein synthesis of a small number of specific mRNAs. Acts by directing the binding of methionyl-tRNAi to 40S ribosomal subunits. In contrast to the eIF-2 complex, it binds methionyl-tRNAi to 40S subunits in a codon-dependent manner, whereas the eIF-2 complex binds methionyl-tRNAi to 40S subunits in a GTP-dependent manner.</text>
</comment>
<evidence type="ECO:0000256" key="8">
    <source>
        <dbReference type="PIRNR" id="PIRNR017222"/>
    </source>
</evidence>
<evidence type="ECO:0000256" key="9">
    <source>
        <dbReference type="SAM" id="MobiDB-lite"/>
    </source>
</evidence>
<dbReference type="Proteomes" id="UP001648503">
    <property type="component" value="Unassembled WGS sequence"/>
</dbReference>
<keyword evidence="5" id="KW-0677">Repeat</keyword>
<dbReference type="SUPFAM" id="SSF82171">
    <property type="entry name" value="DPP6 N-terminal domain-like"/>
    <property type="match status" value="1"/>
</dbReference>